<proteinExistence type="inferred from homology"/>
<dbReference type="GO" id="GO:0003700">
    <property type="term" value="F:DNA-binding transcription factor activity"/>
    <property type="evidence" value="ECO:0007669"/>
    <property type="project" value="InterPro"/>
</dbReference>
<accession>A0A6N3T7J9</accession>
<dbReference type="Gene3D" id="1.10.10.10">
    <property type="entry name" value="Winged helix-like DNA-binding domain superfamily/Winged helix DNA-binding domain"/>
    <property type="match status" value="1"/>
</dbReference>
<keyword evidence="2" id="KW-0805">Transcription regulation</keyword>
<dbReference type="Proteomes" id="UP000321104">
    <property type="component" value="Unassembled WGS sequence"/>
</dbReference>
<evidence type="ECO:0000313" key="6">
    <source>
        <dbReference type="EMBL" id="GAN62600.1"/>
    </source>
</evidence>
<evidence type="ECO:0000259" key="5">
    <source>
        <dbReference type="PROSITE" id="PS50931"/>
    </source>
</evidence>
<keyword evidence="8" id="KW-1185">Reference proteome</keyword>
<reference evidence="6 8" key="1">
    <citation type="submission" date="2012-11" db="EMBL/GenBank/DDBJ databases">
        <title>Whole genome sequence of Acetobacter indonesiensis 5H-1.</title>
        <authorList>
            <person name="Azuma Y."/>
            <person name="Higashiura N."/>
            <person name="Hirakawa H."/>
            <person name="Matsushita K."/>
        </authorList>
    </citation>
    <scope>NUCLEOTIDE SEQUENCE [LARGE SCALE GENOMIC DNA]</scope>
    <source>
        <strain evidence="6 8">5H-1</strain>
    </source>
</reference>
<dbReference type="Gene3D" id="3.40.190.290">
    <property type="match status" value="1"/>
</dbReference>
<dbReference type="SUPFAM" id="SSF46785">
    <property type="entry name" value="Winged helix' DNA-binding domain"/>
    <property type="match status" value="1"/>
</dbReference>
<reference evidence="7 9" key="2">
    <citation type="submission" date="2019-07" db="EMBL/GenBank/DDBJ databases">
        <title>Whole genome shotgun sequence of Acetobacter indonesiensis NBRC 16471.</title>
        <authorList>
            <person name="Hosoyama A."/>
            <person name="Uohara A."/>
            <person name="Ohji S."/>
            <person name="Ichikawa N."/>
        </authorList>
    </citation>
    <scope>NUCLEOTIDE SEQUENCE [LARGE SCALE GENOMIC DNA]</scope>
    <source>
        <strain evidence="7 9">NBRC 16471</strain>
    </source>
</reference>
<dbReference type="PRINTS" id="PR00039">
    <property type="entry name" value="HTHLYSR"/>
</dbReference>
<dbReference type="Proteomes" id="UP000032673">
    <property type="component" value="Unassembled WGS sequence"/>
</dbReference>
<feature type="domain" description="HTH lysR-type" evidence="5">
    <location>
        <begin position="11"/>
        <end position="62"/>
    </location>
</feature>
<protein>
    <submittedName>
        <fullName evidence="7">LysR family transcriptional regulator</fullName>
    </submittedName>
    <submittedName>
        <fullName evidence="6">Transcriptional regulator LysR</fullName>
    </submittedName>
</protein>
<dbReference type="PROSITE" id="PS50931">
    <property type="entry name" value="HTH_LYSR"/>
    <property type="match status" value="1"/>
</dbReference>
<dbReference type="Pfam" id="PF00126">
    <property type="entry name" value="HTH_1"/>
    <property type="match status" value="1"/>
</dbReference>
<evidence type="ECO:0000313" key="8">
    <source>
        <dbReference type="Proteomes" id="UP000032673"/>
    </source>
</evidence>
<dbReference type="AlphaFoldDB" id="A0A6N3T7J9"/>
<dbReference type="InterPro" id="IPR005119">
    <property type="entry name" value="LysR_subst-bd"/>
</dbReference>
<dbReference type="InterPro" id="IPR058163">
    <property type="entry name" value="LysR-type_TF_proteobact-type"/>
</dbReference>
<dbReference type="EMBL" id="BAMW01000011">
    <property type="protein sequence ID" value="GAN62600.1"/>
    <property type="molecule type" value="Genomic_DNA"/>
</dbReference>
<keyword evidence="3" id="KW-0238">DNA-binding</keyword>
<dbReference type="PANTHER" id="PTHR30537:SF5">
    <property type="entry name" value="HTH-TYPE TRANSCRIPTIONAL ACTIVATOR TTDR-RELATED"/>
    <property type="match status" value="1"/>
</dbReference>
<dbReference type="InterPro" id="IPR000847">
    <property type="entry name" value="LysR_HTH_N"/>
</dbReference>
<evidence type="ECO:0000313" key="7">
    <source>
        <dbReference type="EMBL" id="GEN03419.1"/>
    </source>
</evidence>
<keyword evidence="4" id="KW-0804">Transcription</keyword>
<organism evidence="7 9">
    <name type="scientific">Acetobacter indonesiensis</name>
    <dbReference type="NCBI Taxonomy" id="104101"/>
    <lineage>
        <taxon>Bacteria</taxon>
        <taxon>Pseudomonadati</taxon>
        <taxon>Pseudomonadota</taxon>
        <taxon>Alphaproteobacteria</taxon>
        <taxon>Acetobacterales</taxon>
        <taxon>Acetobacteraceae</taxon>
        <taxon>Acetobacter</taxon>
    </lineage>
</organism>
<dbReference type="Pfam" id="PF03466">
    <property type="entry name" value="LysR_substrate"/>
    <property type="match status" value="1"/>
</dbReference>
<sequence length="302" mass="33232">MSEFDHLGGVVAFVAAARAGSFTAAAAQLGVTKSAVGKSISRLEDRLGMQLFNRTTRKIGLTVDGEVYFATCANALDEILGVEAALTTSRQNLTGRLRIDLPVSFGRSVMLPLLLEIARPYPRLQLTMTFSDFVIDPIAEGVDLVIRFGDLENCDGLIARKLATYKLVTCASPAYLEDRGAPASPDDLRSHACIVGYRRGRPLSWWFRIDGEDRRIDAPPTFELGDGDAIVEAARAGFGLCQFPMPIVRTHIEKGDLIPVLEDYTKRAVDVHALWPQTSHLSPKIRHVVDRLVEFFATERFG</sequence>
<dbReference type="SUPFAM" id="SSF53850">
    <property type="entry name" value="Periplasmic binding protein-like II"/>
    <property type="match status" value="1"/>
</dbReference>
<name>A0A6N3T7J9_9PROT</name>
<dbReference type="InterPro" id="IPR036388">
    <property type="entry name" value="WH-like_DNA-bd_sf"/>
</dbReference>
<dbReference type="GO" id="GO:0003677">
    <property type="term" value="F:DNA binding"/>
    <property type="evidence" value="ECO:0007669"/>
    <property type="project" value="UniProtKB-KW"/>
</dbReference>
<evidence type="ECO:0000256" key="2">
    <source>
        <dbReference type="ARBA" id="ARBA00023015"/>
    </source>
</evidence>
<evidence type="ECO:0000256" key="3">
    <source>
        <dbReference type="ARBA" id="ARBA00023125"/>
    </source>
</evidence>
<dbReference type="RefSeq" id="WP_048845191.1">
    <property type="nucleotide sequence ID" value="NZ_BAMW01000011.1"/>
</dbReference>
<evidence type="ECO:0000256" key="1">
    <source>
        <dbReference type="ARBA" id="ARBA00009437"/>
    </source>
</evidence>
<dbReference type="CDD" id="cd08475">
    <property type="entry name" value="PBP2_CrgA_like_6"/>
    <property type="match status" value="1"/>
</dbReference>
<dbReference type="EMBL" id="BJXQ01000007">
    <property type="protein sequence ID" value="GEN03419.1"/>
    <property type="molecule type" value="Genomic_DNA"/>
</dbReference>
<comment type="similarity">
    <text evidence="1">Belongs to the LysR transcriptional regulatory family.</text>
</comment>
<comment type="caution">
    <text evidence="7">The sequence shown here is derived from an EMBL/GenBank/DDBJ whole genome shotgun (WGS) entry which is preliminary data.</text>
</comment>
<dbReference type="FunFam" id="1.10.10.10:FF:000001">
    <property type="entry name" value="LysR family transcriptional regulator"/>
    <property type="match status" value="1"/>
</dbReference>
<dbReference type="InterPro" id="IPR036390">
    <property type="entry name" value="WH_DNA-bd_sf"/>
</dbReference>
<gene>
    <name evidence="6" type="ORF">Abin_011_006</name>
    <name evidence="7" type="ORF">AIN02nite_14440</name>
</gene>
<dbReference type="PANTHER" id="PTHR30537">
    <property type="entry name" value="HTH-TYPE TRANSCRIPTIONAL REGULATOR"/>
    <property type="match status" value="1"/>
</dbReference>
<evidence type="ECO:0000313" key="9">
    <source>
        <dbReference type="Proteomes" id="UP000321104"/>
    </source>
</evidence>
<evidence type="ECO:0000256" key="4">
    <source>
        <dbReference type="ARBA" id="ARBA00023163"/>
    </source>
</evidence>